<dbReference type="RefSeq" id="WP_344239234.1">
    <property type="nucleotide sequence ID" value="NZ_BAAAHH010000006.1"/>
</dbReference>
<evidence type="ECO:0000313" key="2">
    <source>
        <dbReference type="EMBL" id="GAA0946167.1"/>
    </source>
</evidence>
<name>A0ABP4B7G0_9ACTN</name>
<dbReference type="Pfam" id="PF14417">
    <property type="entry name" value="MEDS"/>
    <property type="match status" value="1"/>
</dbReference>
<comment type="caution">
    <text evidence="2">The sequence shown here is derived from an EMBL/GenBank/DDBJ whole genome shotgun (WGS) entry which is preliminary data.</text>
</comment>
<dbReference type="PANTHER" id="PTHR35526:SF3">
    <property type="entry name" value="ANTI-SIGMA-F FACTOR RSBW"/>
    <property type="match status" value="1"/>
</dbReference>
<dbReference type="EMBL" id="BAAAHH010000006">
    <property type="protein sequence ID" value="GAA0946167.1"/>
    <property type="molecule type" value="Genomic_DNA"/>
</dbReference>
<reference evidence="3" key="1">
    <citation type="journal article" date="2019" name="Int. J. Syst. Evol. Microbiol.">
        <title>The Global Catalogue of Microorganisms (GCM) 10K type strain sequencing project: providing services to taxonomists for standard genome sequencing and annotation.</title>
        <authorList>
            <consortium name="The Broad Institute Genomics Platform"/>
            <consortium name="The Broad Institute Genome Sequencing Center for Infectious Disease"/>
            <person name="Wu L."/>
            <person name="Ma J."/>
        </authorList>
    </citation>
    <scope>NUCLEOTIDE SEQUENCE [LARGE SCALE GENOMIC DNA]</scope>
    <source>
        <strain evidence="3">JCM 10696</strain>
    </source>
</reference>
<evidence type="ECO:0000313" key="3">
    <source>
        <dbReference type="Proteomes" id="UP001500665"/>
    </source>
</evidence>
<dbReference type="InterPro" id="IPR050267">
    <property type="entry name" value="Anti-sigma-factor_SerPK"/>
</dbReference>
<dbReference type="PANTHER" id="PTHR35526">
    <property type="entry name" value="ANTI-SIGMA-F FACTOR RSBW-RELATED"/>
    <property type="match status" value="1"/>
</dbReference>
<dbReference type="Gene3D" id="3.30.565.10">
    <property type="entry name" value="Histidine kinase-like ATPase, C-terminal domain"/>
    <property type="match status" value="1"/>
</dbReference>
<dbReference type="InterPro" id="IPR047718">
    <property type="entry name" value="RsbA-like_anti_sig"/>
</dbReference>
<organism evidence="2 3">
    <name type="scientific">Actinocorallia libanotica</name>
    <dbReference type="NCBI Taxonomy" id="46162"/>
    <lineage>
        <taxon>Bacteria</taxon>
        <taxon>Bacillati</taxon>
        <taxon>Actinomycetota</taxon>
        <taxon>Actinomycetes</taxon>
        <taxon>Streptosporangiales</taxon>
        <taxon>Thermomonosporaceae</taxon>
        <taxon>Actinocorallia</taxon>
    </lineage>
</organism>
<keyword evidence="3" id="KW-1185">Reference proteome</keyword>
<accession>A0ABP4B7G0</accession>
<feature type="domain" description="MEDS" evidence="1">
    <location>
        <begin position="13"/>
        <end position="153"/>
    </location>
</feature>
<proteinExistence type="predicted"/>
<dbReference type="NCBIfam" id="NF041045">
    <property type="entry name" value="RsbA_anti_sig"/>
    <property type="match status" value="1"/>
</dbReference>
<evidence type="ECO:0000259" key="1">
    <source>
        <dbReference type="Pfam" id="PF14417"/>
    </source>
</evidence>
<gene>
    <name evidence="2" type="ORF">GCM10009550_20560</name>
</gene>
<dbReference type="InterPro" id="IPR025847">
    <property type="entry name" value="MEDS_domain"/>
</dbReference>
<dbReference type="Proteomes" id="UP001500665">
    <property type="component" value="Unassembled WGS sequence"/>
</dbReference>
<dbReference type="InterPro" id="IPR036890">
    <property type="entry name" value="HATPase_C_sf"/>
</dbReference>
<sequence length="300" mass="33452">MPAVRNDQRLLVHRHFSYREETEFLAAGGGFLRSAPPGGRLVAVASPRRLEALREAVPGELECHRTDAWFGTPPRALAALMTEGRERWWRDGVASILVEQRWAERDRREQREWLRYEALLNVVLAGTPTRMLCAYDAERDPADVLRAAPRTHQGDGYTDPAAFVAECDRAPLPVPREPLAVRRFHRGDLTSLRAFTDQNARALGLVRTMPLLVSVNEVATNILKHGGGAGVLYVWSDGASVVCDLIDPAFRLADPFLGFIPPHPDRTGEAGMWAVRQLCDLVEIRSGRDGTLFRLHQGLP</sequence>
<protein>
    <submittedName>
        <fullName evidence="2">Anti-sigma factor RsbA family regulatory protein</fullName>
    </submittedName>
</protein>